<sequence>MADPVEFIVKKLPYDLSSHGGLALVGRLFKRINLPAMIDPKYPVQTERGGIANSDILKCYLGLLTLGKNDFEAVEGFRSQRFVHQALGLRAVPSSATLRQRFDAMGTEWSELADRINRAVLSLHINGAPIDFGALSTGHLPLDIDTFVMDQSDTAKEGVSYTYAGVDGYCPIALYLGTRGYCLELDLRAGSQHSACESEYNIERALGMACAVSAAAAFLLRADSGFCSQHLITQTLEQAARLGRQVDLLIKWNPRSAPVEQIATQRCADTATVWTQLRVGKRECLWTEALSAIEVTDTQGAMAHRTLRHPLRRVYRLTERSIDRRGNALLLPEYVLEGWTTTLGPQVGNEEVIALYRDHATHEQFHAEFKTDMDLRRLPSGKFATNHLVCALAAVAMNLLRIVGQHTLHESDSPLRKAALRRRIKTVMQEMMFKAARIISHARGWVLGISGSDSGFAVFERAFGKMKAA</sequence>
<organism evidence="2 3">
    <name type="scientific">Hydrogenophaga aromaticivorans</name>
    <dbReference type="NCBI Taxonomy" id="2610898"/>
    <lineage>
        <taxon>Bacteria</taxon>
        <taxon>Pseudomonadati</taxon>
        <taxon>Pseudomonadota</taxon>
        <taxon>Betaproteobacteria</taxon>
        <taxon>Burkholderiales</taxon>
        <taxon>Comamonadaceae</taxon>
        <taxon>Hydrogenophaga</taxon>
    </lineage>
</organism>
<dbReference type="InterPro" id="IPR025668">
    <property type="entry name" value="Tnp_DDE_dom"/>
</dbReference>
<dbReference type="InterPro" id="IPR047960">
    <property type="entry name" value="Transpos_IS1380"/>
</dbReference>
<evidence type="ECO:0000313" key="2">
    <source>
        <dbReference type="EMBL" id="NWF47675.1"/>
    </source>
</evidence>
<proteinExistence type="predicted"/>
<protein>
    <submittedName>
        <fullName evidence="2">IS1380 family transposase</fullName>
    </submittedName>
</protein>
<evidence type="ECO:0000259" key="1">
    <source>
        <dbReference type="Pfam" id="PF13701"/>
    </source>
</evidence>
<feature type="domain" description="Transposase DDE" evidence="1">
    <location>
        <begin position="15"/>
        <end position="462"/>
    </location>
</feature>
<dbReference type="NCBIfam" id="NF033539">
    <property type="entry name" value="transpos_IS1380"/>
    <property type="match status" value="1"/>
</dbReference>
<dbReference type="RefSeq" id="WP_177137572.1">
    <property type="nucleotide sequence ID" value="NZ_VYGV01000017.1"/>
</dbReference>
<dbReference type="AlphaFoldDB" id="A0A7Y8GZE0"/>
<accession>A0A7Y8GZE0</accession>
<keyword evidence="3" id="KW-1185">Reference proteome</keyword>
<comment type="caution">
    <text evidence="2">The sequence shown here is derived from an EMBL/GenBank/DDBJ whole genome shotgun (WGS) entry which is preliminary data.</text>
</comment>
<dbReference type="Pfam" id="PF13701">
    <property type="entry name" value="DDE_Tnp_1_4"/>
    <property type="match status" value="1"/>
</dbReference>
<dbReference type="EMBL" id="VYGV01000017">
    <property type="protein sequence ID" value="NWF47675.1"/>
    <property type="molecule type" value="Genomic_DNA"/>
</dbReference>
<dbReference type="Proteomes" id="UP000545507">
    <property type="component" value="Unassembled WGS sequence"/>
</dbReference>
<reference evidence="2 3" key="1">
    <citation type="submission" date="2019-09" db="EMBL/GenBank/DDBJ databases">
        <title>Hydrogenophaga aromatica sp. nov., isolated from a para-xylene-degrading enrichment culture.</title>
        <authorList>
            <person name="Tancsics A."/>
            <person name="Banerjee S."/>
        </authorList>
    </citation>
    <scope>NUCLEOTIDE SEQUENCE [LARGE SCALE GENOMIC DNA]</scope>
    <source>
        <strain evidence="2 3">D2P1</strain>
    </source>
</reference>
<evidence type="ECO:0000313" key="3">
    <source>
        <dbReference type="Proteomes" id="UP000545507"/>
    </source>
</evidence>
<gene>
    <name evidence="2" type="ORF">F3K02_20825</name>
</gene>
<name>A0A7Y8GZE0_9BURK</name>